<keyword evidence="8 11" id="KW-0539">Nucleus</keyword>
<dbReference type="Gene3D" id="3.40.50.150">
    <property type="entry name" value="Vaccinia Virus protein VP39"/>
    <property type="match status" value="1"/>
</dbReference>
<dbReference type="GO" id="GO:0006281">
    <property type="term" value="P:DNA repair"/>
    <property type="evidence" value="ECO:0007669"/>
    <property type="project" value="TreeGrafter"/>
</dbReference>
<dbReference type="InterPro" id="IPR025789">
    <property type="entry name" value="DOT1_dom"/>
</dbReference>
<keyword evidence="5 11" id="KW-0808">Transferase</keyword>
<dbReference type="Pfam" id="PF08123">
    <property type="entry name" value="DOT1"/>
    <property type="match status" value="1"/>
</dbReference>
<evidence type="ECO:0000259" key="12">
    <source>
        <dbReference type="PROSITE" id="PS51569"/>
    </source>
</evidence>
<comment type="caution">
    <text evidence="13">The sequence shown here is derived from an EMBL/GenBank/DDBJ whole genome shotgun (WGS) entry which is preliminary data.</text>
</comment>
<comment type="function">
    <text evidence="11">Histone methyltransferase that specifically trimethylates histone H3 to form H3K79me3. This methylation is required for telomere silencing and for the pachytene checkpoint during the meiotic cell cycle by allowing the recruitment of RAD9 to double strand breaks. Nucleosomes are preferred as substrate compared to free histone.</text>
</comment>
<feature type="non-terminal residue" evidence="13">
    <location>
        <position position="99"/>
    </location>
</feature>
<keyword evidence="4 11" id="KW-0489">Methyltransferase</keyword>
<name>A0A0J7MXT6_LASNI</name>
<dbReference type="STRING" id="67767.A0A0J7MXT6"/>
<evidence type="ECO:0000256" key="11">
    <source>
        <dbReference type="RuleBase" id="RU271113"/>
    </source>
</evidence>
<proteinExistence type="inferred from homology"/>
<dbReference type="GO" id="GO:0000077">
    <property type="term" value="P:DNA damage checkpoint signaling"/>
    <property type="evidence" value="ECO:0007669"/>
    <property type="project" value="TreeGrafter"/>
</dbReference>
<dbReference type="SUPFAM" id="SSF53335">
    <property type="entry name" value="S-adenosyl-L-methionine-dependent methyltransferases"/>
    <property type="match status" value="1"/>
</dbReference>
<comment type="miscellaneous">
    <text evidence="11">In contrast to other lysine histone methyltransferases, it does not contain a SET domain, suggesting the existence of another mechanism for methylation of lysine residues of histones.</text>
</comment>
<evidence type="ECO:0000313" key="13">
    <source>
        <dbReference type="EMBL" id="KMQ85235.1"/>
    </source>
</evidence>
<evidence type="ECO:0000256" key="4">
    <source>
        <dbReference type="ARBA" id="ARBA00022603"/>
    </source>
</evidence>
<comment type="similarity">
    <text evidence="11">Belongs to the class I-like SAM-binding methyltransferase superfamily. DOT1 family.</text>
</comment>
<evidence type="ECO:0000256" key="2">
    <source>
        <dbReference type="ARBA" id="ARBA00012190"/>
    </source>
</evidence>
<dbReference type="EMBL" id="LBMM01014300">
    <property type="protein sequence ID" value="KMQ85235.1"/>
    <property type="molecule type" value="Genomic_DNA"/>
</dbReference>
<keyword evidence="6 11" id="KW-0949">S-adenosyl-L-methionine</keyword>
<evidence type="ECO:0000256" key="9">
    <source>
        <dbReference type="ARBA" id="ARBA00029821"/>
    </source>
</evidence>
<dbReference type="GO" id="GO:0035097">
    <property type="term" value="C:histone methyltransferase complex"/>
    <property type="evidence" value="ECO:0007669"/>
    <property type="project" value="UniProtKB-ARBA"/>
</dbReference>
<dbReference type="PANTHER" id="PTHR21451:SF0">
    <property type="entry name" value="HISTONE-LYSINE N-METHYLTRANSFERASE, H3 LYSINE-79 SPECIFIC"/>
    <property type="match status" value="1"/>
</dbReference>
<dbReference type="GO" id="GO:0140956">
    <property type="term" value="F:histone H3K79 trimethyltransferase activity"/>
    <property type="evidence" value="ECO:0007669"/>
    <property type="project" value="UniProtKB-EC"/>
</dbReference>
<dbReference type="InterPro" id="IPR029063">
    <property type="entry name" value="SAM-dependent_MTases_sf"/>
</dbReference>
<accession>A0A0J7MXT6</accession>
<dbReference type="PaxDb" id="67767-A0A0J7MXT6"/>
<dbReference type="OrthoDB" id="443402at2759"/>
<organism evidence="13 14">
    <name type="scientific">Lasius niger</name>
    <name type="common">Black garden ant</name>
    <dbReference type="NCBI Taxonomy" id="67767"/>
    <lineage>
        <taxon>Eukaryota</taxon>
        <taxon>Metazoa</taxon>
        <taxon>Ecdysozoa</taxon>
        <taxon>Arthropoda</taxon>
        <taxon>Hexapoda</taxon>
        <taxon>Insecta</taxon>
        <taxon>Pterygota</taxon>
        <taxon>Neoptera</taxon>
        <taxon>Endopterygota</taxon>
        <taxon>Hymenoptera</taxon>
        <taxon>Apocrita</taxon>
        <taxon>Aculeata</taxon>
        <taxon>Formicoidea</taxon>
        <taxon>Formicidae</taxon>
        <taxon>Formicinae</taxon>
        <taxon>Lasius</taxon>
        <taxon>Lasius</taxon>
    </lineage>
</organism>
<evidence type="ECO:0000256" key="3">
    <source>
        <dbReference type="ARBA" id="ARBA00020987"/>
    </source>
</evidence>
<reference evidence="13 14" key="1">
    <citation type="submission" date="2015-04" db="EMBL/GenBank/DDBJ databases">
        <title>Lasius niger genome sequencing.</title>
        <authorList>
            <person name="Konorov E.A."/>
            <person name="Nikitin M.A."/>
            <person name="Kirill M.V."/>
            <person name="Chang P."/>
        </authorList>
    </citation>
    <scope>NUCLEOTIDE SEQUENCE [LARGE SCALE GENOMIC DNA]</scope>
    <source>
        <tissue evidence="13">Whole</tissue>
    </source>
</reference>
<dbReference type="FunFam" id="3.40.50.150:FF:000033">
    <property type="entry name" value="Histone-lysine N-methyltransferase, H3 lysine-79 specific"/>
    <property type="match status" value="1"/>
</dbReference>
<keyword evidence="7 11" id="KW-0156">Chromatin regulator</keyword>
<evidence type="ECO:0000256" key="8">
    <source>
        <dbReference type="ARBA" id="ARBA00023242"/>
    </source>
</evidence>
<evidence type="ECO:0000256" key="5">
    <source>
        <dbReference type="ARBA" id="ARBA00022679"/>
    </source>
</evidence>
<evidence type="ECO:0000256" key="7">
    <source>
        <dbReference type="ARBA" id="ARBA00022853"/>
    </source>
</evidence>
<evidence type="ECO:0000256" key="6">
    <source>
        <dbReference type="ARBA" id="ARBA00022691"/>
    </source>
</evidence>
<gene>
    <name evidence="13" type="ORF">RF55_16326</name>
</gene>
<dbReference type="GO" id="GO:0032259">
    <property type="term" value="P:methylation"/>
    <property type="evidence" value="ECO:0007669"/>
    <property type="project" value="UniProtKB-KW"/>
</dbReference>
<comment type="subcellular location">
    <subcellularLocation>
        <location evidence="1 11">Nucleus</location>
    </subcellularLocation>
</comment>
<dbReference type="PANTHER" id="PTHR21451">
    <property type="entry name" value="HISTONE H3 METHYLTRANSFERASE"/>
    <property type="match status" value="1"/>
</dbReference>
<dbReference type="PROSITE" id="PS51569">
    <property type="entry name" value="DOT1"/>
    <property type="match status" value="1"/>
</dbReference>
<dbReference type="Proteomes" id="UP000036403">
    <property type="component" value="Unassembled WGS sequence"/>
</dbReference>
<evidence type="ECO:0000313" key="14">
    <source>
        <dbReference type="Proteomes" id="UP000036403"/>
    </source>
</evidence>
<dbReference type="InterPro" id="IPR030445">
    <property type="entry name" value="H3-K79_meTrfase"/>
</dbReference>
<keyword evidence="14" id="KW-1185">Reference proteome</keyword>
<dbReference type="AlphaFoldDB" id="A0A0J7MXT6"/>
<dbReference type="EC" id="2.1.1.360" evidence="2 11"/>
<feature type="domain" description="DOT1" evidence="12">
    <location>
        <begin position="1"/>
        <end position="99"/>
    </location>
</feature>
<comment type="catalytic activity">
    <reaction evidence="10 11">
        <text>L-lysyl(79)-[histone H3] + 3 S-adenosyl-L-methionine = N(6),N(6),N(6)-trimethyl-L-lysyl(79)-[histone H3] + 3 S-adenosyl-L-homocysteine + 3 H(+)</text>
        <dbReference type="Rhea" id="RHEA:60328"/>
        <dbReference type="Rhea" id="RHEA-COMP:15549"/>
        <dbReference type="Rhea" id="RHEA-COMP:15552"/>
        <dbReference type="ChEBI" id="CHEBI:15378"/>
        <dbReference type="ChEBI" id="CHEBI:29969"/>
        <dbReference type="ChEBI" id="CHEBI:57856"/>
        <dbReference type="ChEBI" id="CHEBI:59789"/>
        <dbReference type="ChEBI" id="CHEBI:61961"/>
        <dbReference type="EC" id="2.1.1.360"/>
    </reaction>
</comment>
<protein>
    <recommendedName>
        <fullName evidence="3 11">Histone-lysine N-methyltransferase, H3 lysine-79 specific</fullName>
        <ecNumber evidence="2 11">2.1.1.360</ecNumber>
    </recommendedName>
    <alternativeName>
        <fullName evidence="9 11">Histone H3-K79 methyltransferase</fullName>
    </alternativeName>
</protein>
<sequence length="99" mass="11028">MLRLYVTIGNICRKKQTYNQAVVEPDKLNQYEPFSPEVYGETSYELVCQMIDQIDVTEDDVFVDLGSGVGQVVLQMAAATLCKICIGVERADVPSTYAQ</sequence>
<evidence type="ECO:0000256" key="1">
    <source>
        <dbReference type="ARBA" id="ARBA00004123"/>
    </source>
</evidence>
<evidence type="ECO:0000256" key="10">
    <source>
        <dbReference type="ARBA" id="ARBA00047770"/>
    </source>
</evidence>